<evidence type="ECO:0000313" key="6">
    <source>
        <dbReference type="EMBL" id="TXR53131.1"/>
    </source>
</evidence>
<proteinExistence type="predicted"/>
<keyword evidence="7" id="KW-1185">Reference proteome</keyword>
<dbReference type="EMBL" id="VKAD01000001">
    <property type="protein sequence ID" value="TXR53131.1"/>
    <property type="molecule type" value="Genomic_DNA"/>
</dbReference>
<evidence type="ECO:0000256" key="4">
    <source>
        <dbReference type="ARBA" id="ARBA00023136"/>
    </source>
</evidence>
<keyword evidence="4 5" id="KW-0472">Membrane</keyword>
<comment type="subcellular location">
    <subcellularLocation>
        <location evidence="1">Membrane</location>
        <topology evidence="1">Multi-pass membrane protein</topology>
    </subcellularLocation>
</comment>
<dbReference type="Pfam" id="PF00939">
    <property type="entry name" value="Na_sulph_symp"/>
    <property type="match status" value="1"/>
</dbReference>
<feature type="transmembrane region" description="Helical" evidence="5">
    <location>
        <begin position="41"/>
        <end position="67"/>
    </location>
</feature>
<dbReference type="AlphaFoldDB" id="A0A5C8Z7L8"/>
<protein>
    <submittedName>
        <fullName evidence="6">SLC13 family permease</fullName>
    </submittedName>
</protein>
<feature type="transmembrane region" description="Helical" evidence="5">
    <location>
        <begin position="139"/>
        <end position="159"/>
    </location>
</feature>
<evidence type="ECO:0000313" key="7">
    <source>
        <dbReference type="Proteomes" id="UP000321764"/>
    </source>
</evidence>
<feature type="transmembrane region" description="Helical" evidence="5">
    <location>
        <begin position="111"/>
        <end position="133"/>
    </location>
</feature>
<feature type="transmembrane region" description="Helical" evidence="5">
    <location>
        <begin position="358"/>
        <end position="377"/>
    </location>
</feature>
<feature type="transmembrane region" description="Helical" evidence="5">
    <location>
        <begin position="79"/>
        <end position="99"/>
    </location>
</feature>
<sequence length="466" mass="49250">MTLSLKSLKAKPTFFIATILFAIIIAVLPNTAQSEQFSHHAAVILITLVGWSTGVLPPFLIALGFFAMVSILDLMPTSLLFSGFGSTAVWLIISGFVIGSAISSSGLGKKLASVIAPHITASYSALIFGLIFIASALGFIMPSSVGRAVVLVPIAMALADKVGFKGGSNGRLGIATSLAIACNMPSFAVLPANIPNMIFAGASETIYSVQFSYLEYLVLHFPVLGILKMLLLGALVLRMFPDQINLQPETPSSVEEQTHHISQQIKTTLLLSITLLLWITDSLHGINPAWVGLATAVILLLPKIGVVETKSFNSSVDFGTLVFVSAALGLGALVNYSGLGSAAASLLSHVLIGPGHDFINFMLLSITSTLAGLIATTPGAPTVLTPMAADFAQATGLSLNAVLMTQVIGFSTVIFPYQVAPLIIAMQLSKEPLNQLMRVTLRLALITLVVLMPLDYLWWQLLGMFA</sequence>
<feature type="transmembrane region" description="Helical" evidence="5">
    <location>
        <begin position="12"/>
        <end position="29"/>
    </location>
</feature>
<dbReference type="PANTHER" id="PTHR10283">
    <property type="entry name" value="SOLUTE CARRIER FAMILY 13 MEMBER"/>
    <property type="match status" value="1"/>
</dbReference>
<dbReference type="RefSeq" id="WP_147712214.1">
    <property type="nucleotide sequence ID" value="NZ_VKAD01000001.1"/>
</dbReference>
<dbReference type="Proteomes" id="UP000321764">
    <property type="component" value="Unassembled WGS sequence"/>
</dbReference>
<dbReference type="GO" id="GO:0005886">
    <property type="term" value="C:plasma membrane"/>
    <property type="evidence" value="ECO:0007669"/>
    <property type="project" value="TreeGrafter"/>
</dbReference>
<comment type="caution">
    <text evidence="6">The sequence shown here is derived from an EMBL/GenBank/DDBJ whole genome shotgun (WGS) entry which is preliminary data.</text>
</comment>
<evidence type="ECO:0000256" key="2">
    <source>
        <dbReference type="ARBA" id="ARBA00022692"/>
    </source>
</evidence>
<evidence type="ECO:0000256" key="3">
    <source>
        <dbReference type="ARBA" id="ARBA00022989"/>
    </source>
</evidence>
<keyword evidence="2 5" id="KW-0812">Transmembrane</keyword>
<feature type="transmembrane region" description="Helical" evidence="5">
    <location>
        <begin position="214"/>
        <end position="237"/>
    </location>
</feature>
<feature type="transmembrane region" description="Helical" evidence="5">
    <location>
        <begin position="397"/>
        <end position="419"/>
    </location>
</feature>
<dbReference type="PANTHER" id="PTHR10283:SF82">
    <property type="entry name" value="SOLUTE CARRIER FAMILY 13 MEMBER 2"/>
    <property type="match status" value="1"/>
</dbReference>
<dbReference type="OrthoDB" id="5460483at2"/>
<feature type="transmembrane region" description="Helical" evidence="5">
    <location>
        <begin position="269"/>
        <end position="301"/>
    </location>
</feature>
<organism evidence="6 7">
    <name type="scientific">Reinekea thalattae</name>
    <dbReference type="NCBI Taxonomy" id="2593301"/>
    <lineage>
        <taxon>Bacteria</taxon>
        <taxon>Pseudomonadati</taxon>
        <taxon>Pseudomonadota</taxon>
        <taxon>Gammaproteobacteria</taxon>
        <taxon>Oceanospirillales</taxon>
        <taxon>Saccharospirillaceae</taxon>
        <taxon>Reinekea</taxon>
    </lineage>
</organism>
<dbReference type="InterPro" id="IPR001898">
    <property type="entry name" value="SLC13A/DASS"/>
</dbReference>
<evidence type="ECO:0000256" key="1">
    <source>
        <dbReference type="ARBA" id="ARBA00004141"/>
    </source>
</evidence>
<reference evidence="6 7" key="1">
    <citation type="submission" date="2019-07" db="EMBL/GenBank/DDBJ databases">
        <title>Reinekea sp. strain SSH23 genome sequencing and assembly.</title>
        <authorList>
            <person name="Kim I."/>
        </authorList>
    </citation>
    <scope>NUCLEOTIDE SEQUENCE [LARGE SCALE GENOMIC DNA]</scope>
    <source>
        <strain evidence="6 7">SSH23</strain>
    </source>
</reference>
<name>A0A5C8Z7L8_9GAMM</name>
<feature type="transmembrane region" description="Helical" evidence="5">
    <location>
        <begin position="321"/>
        <end position="346"/>
    </location>
</feature>
<feature type="transmembrane region" description="Helical" evidence="5">
    <location>
        <begin position="439"/>
        <end position="459"/>
    </location>
</feature>
<dbReference type="GO" id="GO:0008514">
    <property type="term" value="F:organic anion transmembrane transporter activity"/>
    <property type="evidence" value="ECO:0007669"/>
    <property type="project" value="UniProtKB-ARBA"/>
</dbReference>
<feature type="transmembrane region" description="Helical" evidence="5">
    <location>
        <begin position="171"/>
        <end position="194"/>
    </location>
</feature>
<dbReference type="GO" id="GO:1905039">
    <property type="term" value="P:carboxylic acid transmembrane transport"/>
    <property type="evidence" value="ECO:0007669"/>
    <property type="project" value="UniProtKB-ARBA"/>
</dbReference>
<gene>
    <name evidence="6" type="ORF">FME95_00715</name>
</gene>
<accession>A0A5C8Z7L8</accession>
<evidence type="ECO:0000256" key="5">
    <source>
        <dbReference type="SAM" id="Phobius"/>
    </source>
</evidence>
<keyword evidence="3 5" id="KW-1133">Transmembrane helix</keyword>